<dbReference type="InterPro" id="IPR000182">
    <property type="entry name" value="GNAT_dom"/>
</dbReference>
<protein>
    <submittedName>
        <fullName evidence="2">L-amino acid N-acyltransferase YncA</fullName>
    </submittedName>
</protein>
<dbReference type="SUPFAM" id="SSF55729">
    <property type="entry name" value="Acyl-CoA N-acyltransferases (Nat)"/>
    <property type="match status" value="1"/>
</dbReference>
<gene>
    <name evidence="2" type="ORF">EV653_1937</name>
</gene>
<feature type="domain" description="N-acetyltransferase" evidence="1">
    <location>
        <begin position="148"/>
        <end position="287"/>
    </location>
</feature>
<sequence length="287" mass="30631">MSITLETATVGSLDEVVEAVASWQQDGGSVQLHPGDLGWNSSFGADALARSLRVWRRDGLILAAGMVEDGLIRMAVAPTVDRDESFAAQLLADLSDPERGVLPAGSASVEARYGAAFRELLHQNDWVADESWTPLRRDLTEKVEEWGLRIEIVDQSNAPERIAVHRASFPNSTLTLERWQAVAASAPYRRARCLLGYDAHDIPVAAATVWSAGPGRPGLLEPLGVHQDHRGHGYGKAISLAAAAALQDLGASSATVCTPTTNTAGVAAYASAGFKELPPTTDFRRKA</sequence>
<evidence type="ECO:0000259" key="1">
    <source>
        <dbReference type="PROSITE" id="PS51186"/>
    </source>
</evidence>
<dbReference type="Pfam" id="PF00583">
    <property type="entry name" value="Acetyltransf_1"/>
    <property type="match status" value="1"/>
</dbReference>
<dbReference type="GO" id="GO:0016747">
    <property type="term" value="F:acyltransferase activity, transferring groups other than amino-acyl groups"/>
    <property type="evidence" value="ECO:0007669"/>
    <property type="project" value="InterPro"/>
</dbReference>
<dbReference type="AlphaFoldDB" id="A0A4R8CL77"/>
<comment type="caution">
    <text evidence="2">The sequence shown here is derived from an EMBL/GenBank/DDBJ whole genome shotgun (WGS) entry which is preliminary data.</text>
</comment>
<dbReference type="EMBL" id="SODP01000001">
    <property type="protein sequence ID" value="TDW76778.1"/>
    <property type="molecule type" value="Genomic_DNA"/>
</dbReference>
<organism evidence="2 3">
    <name type="scientific">Kribbella pratensis</name>
    <dbReference type="NCBI Taxonomy" id="2512112"/>
    <lineage>
        <taxon>Bacteria</taxon>
        <taxon>Bacillati</taxon>
        <taxon>Actinomycetota</taxon>
        <taxon>Actinomycetes</taxon>
        <taxon>Propionibacteriales</taxon>
        <taxon>Kribbellaceae</taxon>
        <taxon>Kribbella</taxon>
    </lineage>
</organism>
<dbReference type="RefSeq" id="WP_238159650.1">
    <property type="nucleotide sequence ID" value="NZ_SODP01000001.1"/>
</dbReference>
<evidence type="ECO:0000313" key="3">
    <source>
        <dbReference type="Proteomes" id="UP000295146"/>
    </source>
</evidence>
<accession>A0A4R8CL77</accession>
<keyword evidence="3" id="KW-1185">Reference proteome</keyword>
<proteinExistence type="predicted"/>
<evidence type="ECO:0000313" key="2">
    <source>
        <dbReference type="EMBL" id="TDW76778.1"/>
    </source>
</evidence>
<dbReference type="PROSITE" id="PS51186">
    <property type="entry name" value="GNAT"/>
    <property type="match status" value="1"/>
</dbReference>
<dbReference type="Gene3D" id="3.40.630.30">
    <property type="match status" value="1"/>
</dbReference>
<dbReference type="Proteomes" id="UP000295146">
    <property type="component" value="Unassembled WGS sequence"/>
</dbReference>
<dbReference type="InterPro" id="IPR016181">
    <property type="entry name" value="Acyl_CoA_acyltransferase"/>
</dbReference>
<name>A0A4R8CL77_9ACTN</name>
<reference evidence="2 3" key="1">
    <citation type="submission" date="2019-03" db="EMBL/GenBank/DDBJ databases">
        <title>Genomic Encyclopedia of Type Strains, Phase III (KMG-III): the genomes of soil and plant-associated and newly described type strains.</title>
        <authorList>
            <person name="Whitman W."/>
        </authorList>
    </citation>
    <scope>NUCLEOTIDE SEQUENCE [LARGE SCALE GENOMIC DNA]</scope>
    <source>
        <strain evidence="2 3">VKM Ac-2573</strain>
    </source>
</reference>